<evidence type="ECO:0000313" key="12">
    <source>
        <dbReference type="Proteomes" id="UP000422108"/>
    </source>
</evidence>
<dbReference type="InterPro" id="IPR005467">
    <property type="entry name" value="His_kinase_dom"/>
</dbReference>
<protein>
    <recommendedName>
        <fullName evidence="2">histidine kinase</fullName>
        <ecNumber evidence="2">2.7.13.3</ecNumber>
    </recommendedName>
</protein>
<dbReference type="PRINTS" id="PR00344">
    <property type="entry name" value="BCTRLSENSOR"/>
</dbReference>
<dbReference type="Gene3D" id="1.10.287.130">
    <property type="match status" value="1"/>
</dbReference>
<dbReference type="InterPro" id="IPR036890">
    <property type="entry name" value="HATPase_C_sf"/>
</dbReference>
<accession>A0A5K8A491</accession>
<dbReference type="InterPro" id="IPR050736">
    <property type="entry name" value="Sensor_HK_Regulatory"/>
</dbReference>
<sequence length="650" mass="71637">MKRLRGYMILFGVLLTLPLAFVAWRTYGALDREAEAQVRFFADRLLDDMEAEMADLVQQEERRAVDEYRHTMIQKGRPVISPLARQAQQPFILGYFQNNPDGSFQTPLVADAAHAPDGIADRVRQLEAINAIFNQRKWRVASPPAKKATKTGEKPVTVAKKEQAAFADRYLNTSERKKSKRVLGQTKTRVEEITAGQARQMVQSEAAPPAPAWTDGSPDGIGSNRTASDAAAPPAQPIDGIASFGAAQRITPGLGQQALSSMPPNHATDRFQVEVAPLQAVTINNGRVFVFRRVGIDGQIYRQGFVLDVQPFLDHLLARHYDPQPIARYTRIRLRASGVSAVRLPDDNVQDFAGGALLAARAFPAPFGFMLADMHGVRLPVSPARQTLTLALIIVGGVMIAGLVSIYYGTRSVLDLSERRSRFVSAVTHELKTPLTNIRMYVEMLEQGIAATPEREQAYLGVLSSESARLSGLINNVLELSRLEKKTRQFRLMEGDLSDVLTDVQAVMAESLAREGFDLTIHTEDLPRFAYDREVLVQVLINLMENSIKFGRHLPEKRIAIMARSVDGSVELTVSDTGPGVPRRSLGRVFDDFYRVENDLTRTTGGTGIGLALVKKFVLAMGGRVRAANNKGAGCSITISLPIERQQRNT</sequence>
<dbReference type="PANTHER" id="PTHR43711:SF1">
    <property type="entry name" value="HISTIDINE KINASE 1"/>
    <property type="match status" value="1"/>
</dbReference>
<dbReference type="SUPFAM" id="SSF55874">
    <property type="entry name" value="ATPase domain of HSP90 chaperone/DNA topoisomerase II/histidine kinase"/>
    <property type="match status" value="1"/>
</dbReference>
<feature type="region of interest" description="Disordered" evidence="8">
    <location>
        <begin position="175"/>
        <end position="238"/>
    </location>
</feature>
<reference evidence="11 12" key="1">
    <citation type="submission" date="2019-11" db="EMBL/GenBank/DDBJ databases">
        <title>Comparative genomics of hydrocarbon-degrading Desulfosarcina strains.</title>
        <authorList>
            <person name="Watanabe M."/>
            <person name="Kojima H."/>
            <person name="Fukui M."/>
        </authorList>
    </citation>
    <scope>NUCLEOTIDE SEQUENCE [LARGE SCALE GENOMIC DNA]</scope>
    <source>
        <strain evidence="12">oXyS1</strain>
    </source>
</reference>
<keyword evidence="12" id="KW-1185">Reference proteome</keyword>
<evidence type="ECO:0000256" key="3">
    <source>
        <dbReference type="ARBA" id="ARBA00022553"/>
    </source>
</evidence>
<evidence type="ECO:0000256" key="5">
    <source>
        <dbReference type="ARBA" id="ARBA00022777"/>
    </source>
</evidence>
<dbReference type="SMART" id="SM00388">
    <property type="entry name" value="HisKA"/>
    <property type="match status" value="1"/>
</dbReference>
<organism evidence="11 12">
    <name type="scientific">Desulfosarcina ovata subsp. ovata</name>
    <dbReference type="NCBI Taxonomy" id="2752305"/>
    <lineage>
        <taxon>Bacteria</taxon>
        <taxon>Pseudomonadati</taxon>
        <taxon>Thermodesulfobacteriota</taxon>
        <taxon>Desulfobacteria</taxon>
        <taxon>Desulfobacterales</taxon>
        <taxon>Desulfosarcinaceae</taxon>
        <taxon>Desulfosarcina</taxon>
    </lineage>
</organism>
<evidence type="ECO:0000259" key="10">
    <source>
        <dbReference type="PROSITE" id="PS50109"/>
    </source>
</evidence>
<dbReference type="EMBL" id="AP021879">
    <property type="protein sequence ID" value="BBO87301.1"/>
    <property type="molecule type" value="Genomic_DNA"/>
</dbReference>
<keyword evidence="7 9" id="KW-0472">Membrane</keyword>
<evidence type="ECO:0000256" key="7">
    <source>
        <dbReference type="ARBA" id="ARBA00023136"/>
    </source>
</evidence>
<dbReference type="SMART" id="SM00387">
    <property type="entry name" value="HATPase_c"/>
    <property type="match status" value="1"/>
</dbReference>
<dbReference type="InterPro" id="IPR003594">
    <property type="entry name" value="HATPase_dom"/>
</dbReference>
<dbReference type="EC" id="2.7.13.3" evidence="2"/>
<dbReference type="Gene3D" id="3.30.565.10">
    <property type="entry name" value="Histidine kinase-like ATPase, C-terminal domain"/>
    <property type="match status" value="1"/>
</dbReference>
<dbReference type="SUPFAM" id="SSF47384">
    <property type="entry name" value="Homodimeric domain of signal transducing histidine kinase"/>
    <property type="match status" value="1"/>
</dbReference>
<dbReference type="CDD" id="cd00082">
    <property type="entry name" value="HisKA"/>
    <property type="match status" value="1"/>
</dbReference>
<evidence type="ECO:0000256" key="2">
    <source>
        <dbReference type="ARBA" id="ARBA00012438"/>
    </source>
</evidence>
<evidence type="ECO:0000256" key="1">
    <source>
        <dbReference type="ARBA" id="ARBA00000085"/>
    </source>
</evidence>
<evidence type="ECO:0000256" key="4">
    <source>
        <dbReference type="ARBA" id="ARBA00022679"/>
    </source>
</evidence>
<keyword evidence="9" id="KW-1133">Transmembrane helix</keyword>
<dbReference type="GO" id="GO:0000155">
    <property type="term" value="F:phosphorelay sensor kinase activity"/>
    <property type="evidence" value="ECO:0007669"/>
    <property type="project" value="InterPro"/>
</dbReference>
<keyword evidence="5" id="KW-0418">Kinase</keyword>
<name>A0A5K8A491_9BACT</name>
<proteinExistence type="predicted"/>
<dbReference type="Proteomes" id="UP000422108">
    <property type="component" value="Chromosome"/>
</dbReference>
<dbReference type="FunFam" id="3.30.565.10:FF:000006">
    <property type="entry name" value="Sensor histidine kinase WalK"/>
    <property type="match status" value="1"/>
</dbReference>
<dbReference type="Pfam" id="PF02518">
    <property type="entry name" value="HATPase_c"/>
    <property type="match status" value="1"/>
</dbReference>
<gene>
    <name evidence="11" type="ORF">DSCOOX_04810</name>
</gene>
<dbReference type="CDD" id="cd00075">
    <property type="entry name" value="HATPase"/>
    <property type="match status" value="1"/>
</dbReference>
<dbReference type="PROSITE" id="PS50109">
    <property type="entry name" value="HIS_KIN"/>
    <property type="match status" value="1"/>
</dbReference>
<dbReference type="Pfam" id="PF00512">
    <property type="entry name" value="HisKA"/>
    <property type="match status" value="1"/>
</dbReference>
<dbReference type="InterPro" id="IPR003661">
    <property type="entry name" value="HisK_dim/P_dom"/>
</dbReference>
<dbReference type="InterPro" id="IPR036097">
    <property type="entry name" value="HisK_dim/P_sf"/>
</dbReference>
<keyword evidence="4" id="KW-0808">Transferase</keyword>
<evidence type="ECO:0000256" key="6">
    <source>
        <dbReference type="ARBA" id="ARBA00023012"/>
    </source>
</evidence>
<keyword evidence="9" id="KW-0812">Transmembrane</keyword>
<dbReference type="InterPro" id="IPR004358">
    <property type="entry name" value="Sig_transdc_His_kin-like_C"/>
</dbReference>
<dbReference type="FunFam" id="1.10.287.130:FF:000001">
    <property type="entry name" value="Two-component sensor histidine kinase"/>
    <property type="match status" value="1"/>
</dbReference>
<keyword evidence="3" id="KW-0597">Phosphoprotein</keyword>
<evidence type="ECO:0000256" key="9">
    <source>
        <dbReference type="SAM" id="Phobius"/>
    </source>
</evidence>
<dbReference type="RefSeq" id="WP_155308772.1">
    <property type="nucleotide sequence ID" value="NZ_AP021879.1"/>
</dbReference>
<dbReference type="PANTHER" id="PTHR43711">
    <property type="entry name" value="TWO-COMPONENT HISTIDINE KINASE"/>
    <property type="match status" value="1"/>
</dbReference>
<feature type="domain" description="Histidine kinase" evidence="10">
    <location>
        <begin position="426"/>
        <end position="645"/>
    </location>
</feature>
<dbReference type="AlphaFoldDB" id="A0A5K8A491"/>
<feature type="transmembrane region" description="Helical" evidence="9">
    <location>
        <begin position="388"/>
        <end position="410"/>
    </location>
</feature>
<keyword evidence="6" id="KW-0902">Two-component regulatory system</keyword>
<comment type="catalytic activity">
    <reaction evidence="1">
        <text>ATP + protein L-histidine = ADP + protein N-phospho-L-histidine.</text>
        <dbReference type="EC" id="2.7.13.3"/>
    </reaction>
</comment>
<evidence type="ECO:0000313" key="11">
    <source>
        <dbReference type="EMBL" id="BBO87301.1"/>
    </source>
</evidence>
<evidence type="ECO:0000256" key="8">
    <source>
        <dbReference type="SAM" id="MobiDB-lite"/>
    </source>
</evidence>